<keyword evidence="2" id="KW-1185">Reference proteome</keyword>
<proteinExistence type="predicted"/>
<accession>A0A7W5CAJ7</accession>
<comment type="caution">
    <text evidence="1">The sequence shown here is derived from an EMBL/GenBank/DDBJ whole genome shotgun (WGS) entry which is preliminary data.</text>
</comment>
<evidence type="ECO:0000313" key="1">
    <source>
        <dbReference type="EMBL" id="MBB3154187.1"/>
    </source>
</evidence>
<organism evidence="1 2">
    <name type="scientific">Paenibacillus endophyticus</name>
    <dbReference type="NCBI Taxonomy" id="1294268"/>
    <lineage>
        <taxon>Bacteria</taxon>
        <taxon>Bacillati</taxon>
        <taxon>Bacillota</taxon>
        <taxon>Bacilli</taxon>
        <taxon>Bacillales</taxon>
        <taxon>Paenibacillaceae</taxon>
        <taxon>Paenibacillus</taxon>
    </lineage>
</organism>
<dbReference type="Proteomes" id="UP000518605">
    <property type="component" value="Unassembled WGS sequence"/>
</dbReference>
<gene>
    <name evidence="1" type="ORF">FHS16_004263</name>
</gene>
<evidence type="ECO:0000313" key="2">
    <source>
        <dbReference type="Proteomes" id="UP000518605"/>
    </source>
</evidence>
<dbReference type="RefSeq" id="WP_183567156.1">
    <property type="nucleotide sequence ID" value="NZ_CBCSLB010000014.1"/>
</dbReference>
<protein>
    <submittedName>
        <fullName evidence="1">Uncharacterized protein</fullName>
    </submittedName>
</protein>
<dbReference type="AlphaFoldDB" id="A0A7W5CAJ7"/>
<sequence length="195" mass="22084">MTTQIDNKRNSIVAIDSFYNVKGISWSEHQIHGSLDHSGDSIPGELLPSGVVQTYRGIQFQLPRHTTNHFDMVSCEGQTVPINARCDEIAFLGMSTFGDHTDFVVISYSDGETDEQLFRISDWGRLFFTNDLFPDEEIGIIFPYRRNIQGNKVPYLAGLSIQKIVIDKHKEISSITLPPNPYIFLASITLIHEHE</sequence>
<name>A0A7W5CAJ7_9BACL</name>
<dbReference type="EMBL" id="JACHXW010000014">
    <property type="protein sequence ID" value="MBB3154187.1"/>
    <property type="molecule type" value="Genomic_DNA"/>
</dbReference>
<reference evidence="1 2" key="1">
    <citation type="submission" date="2020-08" db="EMBL/GenBank/DDBJ databases">
        <title>Genomic Encyclopedia of Type Strains, Phase III (KMG-III): the genomes of soil and plant-associated and newly described type strains.</title>
        <authorList>
            <person name="Whitman W."/>
        </authorList>
    </citation>
    <scope>NUCLEOTIDE SEQUENCE [LARGE SCALE GENOMIC DNA]</scope>
    <source>
        <strain evidence="1 2">CECT 8234</strain>
    </source>
</reference>